<accession>A0ABQ2D051</accession>
<protein>
    <submittedName>
        <fullName evidence="3">Membrane protein</fullName>
    </submittedName>
</protein>
<keyword evidence="1" id="KW-0472">Membrane</keyword>
<dbReference type="PANTHER" id="PTHR22911:SF79">
    <property type="entry name" value="MOBA-LIKE NTP TRANSFERASE DOMAIN-CONTAINING PROTEIN"/>
    <property type="match status" value="1"/>
</dbReference>
<feature type="domain" description="EamA" evidence="2">
    <location>
        <begin position="148"/>
        <end position="280"/>
    </location>
</feature>
<feature type="transmembrane region" description="Helical" evidence="1">
    <location>
        <begin position="64"/>
        <end position="85"/>
    </location>
</feature>
<reference evidence="4" key="1">
    <citation type="journal article" date="2019" name="Int. J. Syst. Evol. Microbiol.">
        <title>The Global Catalogue of Microorganisms (GCM) 10K type strain sequencing project: providing services to taxonomists for standard genome sequencing and annotation.</title>
        <authorList>
            <consortium name="The Broad Institute Genomics Platform"/>
            <consortium name="The Broad Institute Genome Sequencing Center for Infectious Disease"/>
            <person name="Wu L."/>
            <person name="Ma J."/>
        </authorList>
    </citation>
    <scope>NUCLEOTIDE SEQUENCE [LARGE SCALE GENOMIC DNA]</scope>
    <source>
        <strain evidence="4">JCM 14370</strain>
    </source>
</reference>
<dbReference type="PANTHER" id="PTHR22911">
    <property type="entry name" value="ACYL-MALONYL CONDENSING ENZYME-RELATED"/>
    <property type="match status" value="1"/>
</dbReference>
<evidence type="ECO:0000313" key="4">
    <source>
        <dbReference type="Proteomes" id="UP000632222"/>
    </source>
</evidence>
<feature type="transmembrane region" description="Helical" evidence="1">
    <location>
        <begin position="97"/>
        <end position="115"/>
    </location>
</feature>
<feature type="transmembrane region" description="Helical" evidence="1">
    <location>
        <begin position="176"/>
        <end position="196"/>
    </location>
</feature>
<dbReference type="Proteomes" id="UP000632222">
    <property type="component" value="Unassembled WGS sequence"/>
</dbReference>
<evidence type="ECO:0000313" key="3">
    <source>
        <dbReference type="EMBL" id="GGJ36447.1"/>
    </source>
</evidence>
<feature type="transmembrane region" description="Helical" evidence="1">
    <location>
        <begin position="146"/>
        <end position="164"/>
    </location>
</feature>
<dbReference type="Pfam" id="PF00892">
    <property type="entry name" value="EamA"/>
    <property type="match status" value="2"/>
</dbReference>
<feature type="transmembrane region" description="Helical" evidence="1">
    <location>
        <begin position="36"/>
        <end position="52"/>
    </location>
</feature>
<evidence type="ECO:0000256" key="1">
    <source>
        <dbReference type="SAM" id="Phobius"/>
    </source>
</evidence>
<evidence type="ECO:0000259" key="2">
    <source>
        <dbReference type="Pfam" id="PF00892"/>
    </source>
</evidence>
<feature type="transmembrane region" description="Helical" evidence="1">
    <location>
        <begin position="122"/>
        <end position="140"/>
    </location>
</feature>
<feature type="domain" description="EamA" evidence="2">
    <location>
        <begin position="4"/>
        <end position="135"/>
    </location>
</feature>
<dbReference type="EMBL" id="BMOD01000007">
    <property type="protein sequence ID" value="GGJ36447.1"/>
    <property type="molecule type" value="Genomic_DNA"/>
</dbReference>
<feature type="transmembrane region" description="Helical" evidence="1">
    <location>
        <begin position="264"/>
        <end position="284"/>
    </location>
</feature>
<organism evidence="3 4">
    <name type="scientific">Deinococcus roseus</name>
    <dbReference type="NCBI Taxonomy" id="392414"/>
    <lineage>
        <taxon>Bacteria</taxon>
        <taxon>Thermotogati</taxon>
        <taxon>Deinococcota</taxon>
        <taxon>Deinococci</taxon>
        <taxon>Deinococcales</taxon>
        <taxon>Deinococcaceae</taxon>
        <taxon>Deinococcus</taxon>
    </lineage>
</organism>
<keyword evidence="1" id="KW-0812">Transmembrane</keyword>
<feature type="transmembrane region" description="Helical" evidence="1">
    <location>
        <begin position="208"/>
        <end position="228"/>
    </location>
</feature>
<dbReference type="SUPFAM" id="SSF103481">
    <property type="entry name" value="Multidrug resistance efflux transporter EmrE"/>
    <property type="match status" value="2"/>
</dbReference>
<comment type="caution">
    <text evidence="3">The sequence shown here is derived from an EMBL/GenBank/DDBJ whole genome shotgun (WGS) entry which is preliminary data.</text>
</comment>
<dbReference type="InterPro" id="IPR037185">
    <property type="entry name" value="EmrE-like"/>
</dbReference>
<keyword evidence="1" id="KW-1133">Transmembrane helix</keyword>
<sequence>MDRTGILSAIGAALAFSSLSVVGKLAPEAHLNPNTLLFWRFALASLVLLLISRKTLLPAHFPALFRWPAFVLGLIYTAQTTLYFLALGHLSAGTTSLVLYLTPALVLGLQAWAGLKPSRLQMAAVGCALLGVTVLAGNLSAQDTSVQGWLLVLASAVCYALYLFLGGRWLAASPALPATAISTFGTACGLGLLGLVTQQLHVPTGTTSWTLIGLIMLFPTVLALPAVFFATAKLGSGSTALLLTLEPVFVLLLGTFLLHEPVGLAQMLGGLLILLGAGMASWTGQQKAGGQVPRAESRPQP</sequence>
<name>A0ABQ2D051_9DEIO</name>
<keyword evidence="4" id="KW-1185">Reference proteome</keyword>
<dbReference type="RefSeq" id="WP_189002846.1">
    <property type="nucleotide sequence ID" value="NZ_BMOD01000007.1"/>
</dbReference>
<gene>
    <name evidence="3" type="ORF">GCM10008938_23180</name>
</gene>
<proteinExistence type="predicted"/>
<dbReference type="InterPro" id="IPR000620">
    <property type="entry name" value="EamA_dom"/>
</dbReference>